<evidence type="ECO:0008006" key="4">
    <source>
        <dbReference type="Google" id="ProtNLM"/>
    </source>
</evidence>
<dbReference type="EMBL" id="WIXP02000013">
    <property type="protein sequence ID" value="KAF6200927.1"/>
    <property type="molecule type" value="Genomic_DNA"/>
</dbReference>
<dbReference type="Pfam" id="PF13516">
    <property type="entry name" value="LRR_6"/>
    <property type="match status" value="5"/>
</dbReference>
<protein>
    <recommendedName>
        <fullName evidence="4">Leucine-rich repeat-containing protein 34</fullName>
    </recommendedName>
</protein>
<accession>A0A8S9WW37</accession>
<dbReference type="InterPro" id="IPR052201">
    <property type="entry name" value="LRR-containing_regulator"/>
</dbReference>
<keyword evidence="3" id="KW-1185">Reference proteome</keyword>
<keyword evidence="1" id="KW-0677">Repeat</keyword>
<dbReference type="OrthoDB" id="7563424at2759"/>
<gene>
    <name evidence="2" type="ORF">GE061_005374</name>
</gene>
<dbReference type="SMART" id="SM00368">
    <property type="entry name" value="LRR_RI"/>
    <property type="match status" value="5"/>
</dbReference>
<name>A0A8S9WW37_APOLU</name>
<evidence type="ECO:0000313" key="2">
    <source>
        <dbReference type="EMBL" id="KAF6200927.1"/>
    </source>
</evidence>
<dbReference type="PANTHER" id="PTHR24111">
    <property type="entry name" value="LEUCINE-RICH REPEAT-CONTAINING PROTEIN 34"/>
    <property type="match status" value="1"/>
</dbReference>
<organism evidence="2 3">
    <name type="scientific">Apolygus lucorum</name>
    <name type="common">Small green plant bug</name>
    <name type="synonym">Lygocoris lucorum</name>
    <dbReference type="NCBI Taxonomy" id="248454"/>
    <lineage>
        <taxon>Eukaryota</taxon>
        <taxon>Metazoa</taxon>
        <taxon>Ecdysozoa</taxon>
        <taxon>Arthropoda</taxon>
        <taxon>Hexapoda</taxon>
        <taxon>Insecta</taxon>
        <taxon>Pterygota</taxon>
        <taxon>Neoptera</taxon>
        <taxon>Paraneoptera</taxon>
        <taxon>Hemiptera</taxon>
        <taxon>Heteroptera</taxon>
        <taxon>Panheteroptera</taxon>
        <taxon>Cimicomorpha</taxon>
        <taxon>Miridae</taxon>
        <taxon>Mirini</taxon>
        <taxon>Apolygus</taxon>
    </lineage>
</organism>
<dbReference type="PANTHER" id="PTHR24111:SF0">
    <property type="entry name" value="LEUCINE-RICH REPEAT-CONTAINING PROTEIN"/>
    <property type="match status" value="1"/>
</dbReference>
<evidence type="ECO:0000256" key="1">
    <source>
        <dbReference type="ARBA" id="ARBA00022737"/>
    </source>
</evidence>
<comment type="caution">
    <text evidence="2">The sequence shown here is derived from an EMBL/GenBank/DDBJ whole genome shotgun (WGS) entry which is preliminary data.</text>
</comment>
<dbReference type="InterPro" id="IPR001611">
    <property type="entry name" value="Leu-rich_rpt"/>
</dbReference>
<dbReference type="Gene3D" id="3.80.10.10">
    <property type="entry name" value="Ribonuclease Inhibitor"/>
    <property type="match status" value="2"/>
</dbReference>
<dbReference type="InterPro" id="IPR032675">
    <property type="entry name" value="LRR_dom_sf"/>
</dbReference>
<proteinExistence type="predicted"/>
<dbReference type="Proteomes" id="UP000466442">
    <property type="component" value="Unassembled WGS sequence"/>
</dbReference>
<reference evidence="2" key="1">
    <citation type="journal article" date="2021" name="Mol. Ecol. Resour.">
        <title>Apolygus lucorum genome provides insights into omnivorousness and mesophyll feeding.</title>
        <authorList>
            <person name="Liu Y."/>
            <person name="Liu H."/>
            <person name="Wang H."/>
            <person name="Huang T."/>
            <person name="Liu B."/>
            <person name="Yang B."/>
            <person name="Yin L."/>
            <person name="Li B."/>
            <person name="Zhang Y."/>
            <person name="Zhang S."/>
            <person name="Jiang F."/>
            <person name="Zhang X."/>
            <person name="Ren Y."/>
            <person name="Wang B."/>
            <person name="Wang S."/>
            <person name="Lu Y."/>
            <person name="Wu K."/>
            <person name="Fan W."/>
            <person name="Wang G."/>
        </authorList>
    </citation>
    <scope>NUCLEOTIDE SEQUENCE</scope>
    <source>
        <strain evidence="2">12Hb</strain>
    </source>
</reference>
<sequence>MKTTEAGRRLYDFDLPYIFSFLLERPNIVGLDFCYNHLTCFGVRFLADFLSWDHRILRLNLMNNDIEVMDSYIVDAFGENKTLKSLRLNGNPFGKKGGEYVSFLLMFKDLEFLDIGQTDQTIQSLAWILGALVHNSSLKVLDLSRILGHPGYVNDSLHYGLAFSDILRLNRSLVELHISKNNITDTDLEQILFGLSFNRTLELLDLSSNSIGDYGAELMSEALLRGAPLKALMLSGNHIGNMGARALSFKLPGSQIKMLDLSYNRVRDSGIIDIVSTVRKPFPLLALFIFGNPFTGEALKMIDRYLLEGSLENCALDIVLHDYNGIIGHGRNTSVNRYKSRYYCLLERSSEEGKRKRNEKLAFCEPGCAAYKFHNVFNVKAPKTILPSIPRRSFSPA</sequence>
<dbReference type="SUPFAM" id="SSF52047">
    <property type="entry name" value="RNI-like"/>
    <property type="match status" value="1"/>
</dbReference>
<dbReference type="AlphaFoldDB" id="A0A8S9WW37"/>
<evidence type="ECO:0000313" key="3">
    <source>
        <dbReference type="Proteomes" id="UP000466442"/>
    </source>
</evidence>